<evidence type="ECO:0000256" key="1">
    <source>
        <dbReference type="SAM" id="MobiDB-lite"/>
    </source>
</evidence>
<keyword evidence="3" id="KW-1185">Reference proteome</keyword>
<evidence type="ECO:0000313" key="2">
    <source>
        <dbReference type="EMBL" id="KOX77213.1"/>
    </source>
</evidence>
<protein>
    <submittedName>
        <fullName evidence="2">Uncharacterized protein</fullName>
    </submittedName>
</protein>
<evidence type="ECO:0000313" key="3">
    <source>
        <dbReference type="Proteomes" id="UP000053105"/>
    </source>
</evidence>
<dbReference type="OrthoDB" id="10039049at2759"/>
<dbReference type="Proteomes" id="UP000053105">
    <property type="component" value="Unassembled WGS sequence"/>
</dbReference>
<sequence>MVGTEILKHGGTLTHREQWNFARKYKRSDFTLYITLRFVSLKGPEATVLNRQKTNCRRDSSVPDNATPPRESRGPNQPIANFRCISVAPEEARFSGLPPLKSLSVIICSAEALY</sequence>
<reference evidence="2 3" key="1">
    <citation type="submission" date="2015-07" db="EMBL/GenBank/DDBJ databases">
        <title>The genome of Melipona quadrifasciata.</title>
        <authorList>
            <person name="Pan H."/>
            <person name="Kapheim K."/>
        </authorList>
    </citation>
    <scope>NUCLEOTIDE SEQUENCE [LARGE SCALE GENOMIC DNA]</scope>
    <source>
        <strain evidence="2">0111107301</strain>
        <tissue evidence="2">Whole body</tissue>
    </source>
</reference>
<accession>A0A0M9A6Z5</accession>
<feature type="region of interest" description="Disordered" evidence="1">
    <location>
        <begin position="50"/>
        <end position="78"/>
    </location>
</feature>
<proteinExistence type="predicted"/>
<name>A0A0M9A6Z5_9HYME</name>
<dbReference type="AlphaFoldDB" id="A0A0M9A6Z5"/>
<gene>
    <name evidence="2" type="ORF">WN51_10303</name>
</gene>
<organism evidence="2 3">
    <name type="scientific">Melipona quadrifasciata</name>
    <dbReference type="NCBI Taxonomy" id="166423"/>
    <lineage>
        <taxon>Eukaryota</taxon>
        <taxon>Metazoa</taxon>
        <taxon>Ecdysozoa</taxon>
        <taxon>Arthropoda</taxon>
        <taxon>Hexapoda</taxon>
        <taxon>Insecta</taxon>
        <taxon>Pterygota</taxon>
        <taxon>Neoptera</taxon>
        <taxon>Endopterygota</taxon>
        <taxon>Hymenoptera</taxon>
        <taxon>Apocrita</taxon>
        <taxon>Aculeata</taxon>
        <taxon>Apoidea</taxon>
        <taxon>Anthophila</taxon>
        <taxon>Apidae</taxon>
        <taxon>Melipona</taxon>
    </lineage>
</organism>
<dbReference type="EMBL" id="KQ435735">
    <property type="protein sequence ID" value="KOX77213.1"/>
    <property type="molecule type" value="Genomic_DNA"/>
</dbReference>